<dbReference type="InterPro" id="IPR013784">
    <property type="entry name" value="Carb-bd-like_fold"/>
</dbReference>
<dbReference type="Pfam" id="PF00686">
    <property type="entry name" value="CBM_20"/>
    <property type="match status" value="1"/>
</dbReference>
<dbReference type="InterPro" id="IPR000165">
    <property type="entry name" value="Glucoamylase"/>
</dbReference>
<dbReference type="InterPro" id="IPR008928">
    <property type="entry name" value="6-hairpin_glycosidase_sf"/>
</dbReference>
<feature type="region of interest" description="Disordered" evidence="13">
    <location>
        <begin position="726"/>
        <end position="760"/>
    </location>
</feature>
<keyword evidence="3 12" id="KW-0853">WD repeat</keyword>
<name>A0A2N3NIF6_9PEZI</name>
<comment type="similarity">
    <text evidence="11">Belongs to the WD repeat CIA1 family.</text>
</comment>
<comment type="similarity">
    <text evidence="2">Belongs to the glycosyl hydrolase 15 family.</text>
</comment>
<dbReference type="PANTHER" id="PTHR31616">
    <property type="entry name" value="TREHALASE"/>
    <property type="match status" value="1"/>
</dbReference>
<dbReference type="InterPro" id="IPR013783">
    <property type="entry name" value="Ig-like_fold"/>
</dbReference>
<comment type="catalytic activity">
    <reaction evidence="1">
        <text>Hydrolysis of terminal (1-&gt;4)-linked alpha-D-glucose residues successively from non-reducing ends of the chains with release of beta-D-glucose.</text>
        <dbReference type="EC" id="3.2.1.3"/>
    </reaction>
</comment>
<sequence length="1058" mass="116223">MYQKVLGLLGAPTFLLFAPNILTAQPDAGSLLTSPNGSVEDFIAWERPIALENILCNIGPECVDFYTWTRDAALVFKGLVEIFAANQTTDLQTEIHNYIQAQARLQAVENLSGSLRDGSGLAEPKFHVDSTAFTDNWGRPQRDGPPLRAIAMMAYANWLVEQGEKPLALDKIWPVIQNDLSYVVQHWNKTGFDLWEEVEGSSFFTTASQYRALIEGGTLAKALGFSCPHCDIVAPQILCFLQQYWSPSQGYALSNINDHSDRSSKDVNAILASIHSFDPSVGCDGNTFQPCSSRMLATHKILADSFKDEYPINSGVAPGKAMAIGRYPEDVYYGGHPWYLATLAAAEQMYDALYVWQENGYIEVTDVDVPFFHDFSHELQTGKHLNDSAEFAALMNSIANYADGFIDIVAEYIHPNGSIAEQYTRDTGTPTSARDLTWSYAAFLSAVARRDKQVPRSWLNAQVVTPPNKCVPTSIVGYYAAADPSPFPLPRGNEKAPGDGQGPGGSCPETRYVVVNFQVRVVTSWGEKIKMVGNTDILGGWEPGLGVELNAAGYSEEDPIWRVSIVLLAGQEIEYKFVRVGEDGQQVSWESDPNRRYSAPAECETTATVHPSSPIRIAASPRESPKPRNGLADPTSRHPPAGTAQARPLRTRVVLHHPTLPLLATSHGRTVTVFSLTSLTPHSTVTNGHERSIRCTAWKPNLDPGRLCLVSGSFDSTAGLWRWEGASEERDHATDMTARSAAGSDDERREDEDDEEEDTDWQFTLVLEGHDSEIKGVAFSPSGAHLATCSRDKSVWIWEDVGADEDDDEWETVAVLNEHEGDVKAVAWCPDVPGRNARRSYSADVLASASYDDTVRIWREDDDGEWVCVAVLSGHEGTVWGIAWEGTERADGAFPRLASCSADGTIRVWKLKVDDEDDAPTATLGGIPNTMRRSLREDWVCEAVLPKAHTRDIYSVTWSPRTGLLASTGSDGVIALYREEDEPEPAKAADPGAGGDEAAGSKKWKLVATYDRGHGPYEVNHVTWCPRYDSEKKPGEEMLVTTGDDGQVRTWRVSVPDA</sequence>
<evidence type="ECO:0000256" key="6">
    <source>
        <dbReference type="ARBA" id="ARBA00022801"/>
    </source>
</evidence>
<dbReference type="Pfam" id="PF00723">
    <property type="entry name" value="Glyco_hydro_15"/>
    <property type="match status" value="1"/>
</dbReference>
<dbReference type="SMART" id="SM01065">
    <property type="entry name" value="CBM_2"/>
    <property type="match status" value="1"/>
</dbReference>
<dbReference type="InterPro" id="IPR015943">
    <property type="entry name" value="WD40/YVTN_repeat-like_dom_sf"/>
</dbReference>
<dbReference type="Pfam" id="PF00400">
    <property type="entry name" value="WD40"/>
    <property type="match status" value="4"/>
</dbReference>
<dbReference type="InParanoid" id="A0A2N3NIF6"/>
<feature type="signal peptide" evidence="14">
    <location>
        <begin position="1"/>
        <end position="23"/>
    </location>
</feature>
<feature type="repeat" description="WD" evidence="12">
    <location>
        <begin position="946"/>
        <end position="977"/>
    </location>
</feature>
<dbReference type="FunCoup" id="A0A2N3NIF6">
    <property type="interactions" value="49"/>
</dbReference>
<feature type="repeat" description="WD" evidence="12">
    <location>
        <begin position="872"/>
        <end position="912"/>
    </location>
</feature>
<dbReference type="InterPro" id="IPR028608">
    <property type="entry name" value="CIAO1/Cia1"/>
</dbReference>
<dbReference type="PROSITE" id="PS50294">
    <property type="entry name" value="WD_REPEATS_REGION"/>
    <property type="match status" value="1"/>
</dbReference>
<dbReference type="Gene3D" id="1.50.10.10">
    <property type="match status" value="1"/>
</dbReference>
<dbReference type="EMBL" id="NLAX01000004">
    <property type="protein sequence ID" value="PKS12239.1"/>
    <property type="molecule type" value="Genomic_DNA"/>
</dbReference>
<proteinExistence type="inferred from homology"/>
<keyword evidence="5" id="KW-0677">Repeat</keyword>
<comment type="caution">
    <text evidence="16">The sequence shown here is derived from an EMBL/GenBank/DDBJ whole genome shotgun (WGS) entry which is preliminary data.</text>
</comment>
<dbReference type="PROSITE" id="PS50082">
    <property type="entry name" value="WD_REPEATS_2"/>
    <property type="match status" value="4"/>
</dbReference>
<evidence type="ECO:0000256" key="1">
    <source>
        <dbReference type="ARBA" id="ARBA00001863"/>
    </source>
</evidence>
<dbReference type="SUPFAM" id="SSF50978">
    <property type="entry name" value="WD40 repeat-like"/>
    <property type="match status" value="1"/>
</dbReference>
<dbReference type="PRINTS" id="PR00736">
    <property type="entry name" value="GLHYDRLASE15"/>
</dbReference>
<dbReference type="PROSITE" id="PS51166">
    <property type="entry name" value="CBM20"/>
    <property type="match status" value="1"/>
</dbReference>
<keyword evidence="8" id="KW-0119">Carbohydrate metabolism</keyword>
<evidence type="ECO:0000256" key="9">
    <source>
        <dbReference type="ARBA" id="ARBA00023295"/>
    </source>
</evidence>
<feature type="region of interest" description="Disordered" evidence="13">
    <location>
        <begin position="981"/>
        <end position="1000"/>
    </location>
</feature>
<dbReference type="SUPFAM" id="SSF49452">
    <property type="entry name" value="Starch-binding domain-like"/>
    <property type="match status" value="1"/>
</dbReference>
<evidence type="ECO:0000313" key="16">
    <source>
        <dbReference type="EMBL" id="PKS12239.1"/>
    </source>
</evidence>
<evidence type="ECO:0000256" key="13">
    <source>
        <dbReference type="SAM" id="MobiDB-lite"/>
    </source>
</evidence>
<evidence type="ECO:0000256" key="12">
    <source>
        <dbReference type="PROSITE-ProRule" id="PRU00221"/>
    </source>
</evidence>
<accession>A0A2N3NIF6</accession>
<dbReference type="SMART" id="SM00320">
    <property type="entry name" value="WD40"/>
    <property type="match status" value="6"/>
</dbReference>
<dbReference type="InterPro" id="IPR002044">
    <property type="entry name" value="CBM20"/>
</dbReference>
<feature type="domain" description="CBM20" evidence="15">
    <location>
        <begin position="507"/>
        <end position="617"/>
    </location>
</feature>
<dbReference type="InterPro" id="IPR011613">
    <property type="entry name" value="GH15-like"/>
</dbReference>
<evidence type="ECO:0000256" key="3">
    <source>
        <dbReference type="ARBA" id="ARBA00022574"/>
    </source>
</evidence>
<dbReference type="Proteomes" id="UP000233524">
    <property type="component" value="Unassembled WGS sequence"/>
</dbReference>
<dbReference type="InterPro" id="IPR001680">
    <property type="entry name" value="WD40_rpt"/>
</dbReference>
<dbReference type="HAMAP" id="MF_03037">
    <property type="entry name" value="ciao1"/>
    <property type="match status" value="1"/>
</dbReference>
<feature type="repeat" description="WD" evidence="12">
    <location>
        <begin position="816"/>
        <end position="858"/>
    </location>
</feature>
<dbReference type="CDD" id="cd00200">
    <property type="entry name" value="WD40"/>
    <property type="match status" value="1"/>
</dbReference>
<feature type="chain" id="PRO_5014613107" description="Probable cytosolic iron-sulfur protein assembly protein 1" evidence="14">
    <location>
        <begin position="24"/>
        <end position="1058"/>
    </location>
</feature>
<dbReference type="STRING" id="41688.A0A2N3NIF6"/>
<evidence type="ECO:0000256" key="5">
    <source>
        <dbReference type="ARBA" id="ARBA00022737"/>
    </source>
</evidence>
<dbReference type="GO" id="GO:0004339">
    <property type="term" value="F:glucan 1,4-alpha-glucosidase activity"/>
    <property type="evidence" value="ECO:0007669"/>
    <property type="project" value="UniProtKB-EC"/>
</dbReference>
<keyword evidence="7" id="KW-0325">Glycoprotein</keyword>
<dbReference type="InterPro" id="IPR036322">
    <property type="entry name" value="WD40_repeat_dom_sf"/>
</dbReference>
<evidence type="ECO:0000256" key="8">
    <source>
        <dbReference type="ARBA" id="ARBA00023277"/>
    </source>
</evidence>
<dbReference type="FunFam" id="1.50.10.10:FF:000018">
    <property type="entry name" value="Glucoamylase"/>
    <property type="match status" value="1"/>
</dbReference>
<dbReference type="AlphaFoldDB" id="A0A2N3NIF6"/>
<feature type="repeat" description="WD" evidence="12">
    <location>
        <begin position="767"/>
        <end position="799"/>
    </location>
</feature>
<dbReference type="Gene3D" id="2.130.10.10">
    <property type="entry name" value="YVTN repeat-like/Quinoprotein amine dehydrogenase"/>
    <property type="match status" value="1"/>
</dbReference>
<dbReference type="GO" id="GO:0000272">
    <property type="term" value="P:polysaccharide catabolic process"/>
    <property type="evidence" value="ECO:0007669"/>
    <property type="project" value="UniProtKB-KW"/>
</dbReference>
<dbReference type="GO" id="GO:0016226">
    <property type="term" value="P:iron-sulfur cluster assembly"/>
    <property type="evidence" value="ECO:0007669"/>
    <property type="project" value="UniProtKB-UniRule"/>
</dbReference>
<evidence type="ECO:0000256" key="11">
    <source>
        <dbReference type="HAMAP-Rule" id="MF_03037"/>
    </source>
</evidence>
<reference evidence="16 17" key="1">
    <citation type="journal article" date="2017" name="G3 (Bethesda)">
        <title>First Draft Genome Sequence of the Pathogenic Fungus Lomentospora prolificans (Formerly Scedosporium prolificans).</title>
        <authorList>
            <person name="Luo R."/>
            <person name="Zimin A."/>
            <person name="Workman R."/>
            <person name="Fan Y."/>
            <person name="Pertea G."/>
            <person name="Grossman N."/>
            <person name="Wear M.P."/>
            <person name="Jia B."/>
            <person name="Miller H."/>
            <person name="Casadevall A."/>
            <person name="Timp W."/>
            <person name="Zhang S.X."/>
            <person name="Salzberg S.L."/>
        </authorList>
    </citation>
    <scope>NUCLEOTIDE SEQUENCE [LARGE SCALE GENOMIC DNA]</scope>
    <source>
        <strain evidence="16 17">JHH-5317</strain>
    </source>
</reference>
<evidence type="ECO:0000256" key="7">
    <source>
        <dbReference type="ARBA" id="ARBA00023180"/>
    </source>
</evidence>
<protein>
    <recommendedName>
        <fullName evidence="11">Probable cytosolic iron-sulfur protein assembly protein 1</fullName>
    </recommendedName>
</protein>
<dbReference type="PANTHER" id="PTHR31616:SF12">
    <property type="entry name" value="GLUCOAMYLASE"/>
    <property type="match status" value="1"/>
</dbReference>
<comment type="function">
    <text evidence="11">Essential component of the cytosolic iron-sulfur (Fe/S) protein assembly machinery. Required for the maturation of extramitochondrial Fe/S proteins.</text>
</comment>
<feature type="compositionally biased region" description="Acidic residues" evidence="13">
    <location>
        <begin position="748"/>
        <end position="760"/>
    </location>
</feature>
<dbReference type="GO" id="GO:0000324">
    <property type="term" value="C:fungal-type vacuole"/>
    <property type="evidence" value="ECO:0007669"/>
    <property type="project" value="TreeGrafter"/>
</dbReference>
<dbReference type="InterPro" id="IPR046966">
    <property type="entry name" value="Glucoamylase_active_site"/>
</dbReference>
<dbReference type="PROSITE" id="PS00820">
    <property type="entry name" value="GLUCOAMYLASE"/>
    <property type="match status" value="1"/>
</dbReference>
<feature type="region of interest" description="Disordered" evidence="13">
    <location>
        <begin position="602"/>
        <end position="649"/>
    </location>
</feature>
<keyword evidence="10" id="KW-0624">Polysaccharide degradation</keyword>
<evidence type="ECO:0000256" key="10">
    <source>
        <dbReference type="ARBA" id="ARBA00023326"/>
    </source>
</evidence>
<keyword evidence="9" id="KW-0326">Glycosidase</keyword>
<dbReference type="Gene3D" id="2.60.40.10">
    <property type="entry name" value="Immunoglobulins"/>
    <property type="match status" value="1"/>
</dbReference>
<gene>
    <name evidence="11" type="primary">CIA1</name>
    <name evidence="16" type="ORF">jhhlp_001539</name>
</gene>
<keyword evidence="6" id="KW-0378">Hydrolase</keyword>
<evidence type="ECO:0000256" key="2">
    <source>
        <dbReference type="ARBA" id="ARBA00006188"/>
    </source>
</evidence>
<evidence type="ECO:0000256" key="14">
    <source>
        <dbReference type="SAM" id="SignalP"/>
    </source>
</evidence>
<dbReference type="InterPro" id="IPR012341">
    <property type="entry name" value="6hp_glycosidase-like_sf"/>
</dbReference>
<evidence type="ECO:0000256" key="4">
    <source>
        <dbReference type="ARBA" id="ARBA00022729"/>
    </source>
</evidence>
<dbReference type="OrthoDB" id="6123450at2759"/>
<keyword evidence="4 14" id="KW-0732">Signal</keyword>
<dbReference type="VEuPathDB" id="FungiDB:jhhlp_001539"/>
<evidence type="ECO:0000313" key="17">
    <source>
        <dbReference type="Proteomes" id="UP000233524"/>
    </source>
</evidence>
<organism evidence="16 17">
    <name type="scientific">Lomentospora prolificans</name>
    <dbReference type="NCBI Taxonomy" id="41688"/>
    <lineage>
        <taxon>Eukaryota</taxon>
        <taxon>Fungi</taxon>
        <taxon>Dikarya</taxon>
        <taxon>Ascomycota</taxon>
        <taxon>Pezizomycotina</taxon>
        <taxon>Sordariomycetes</taxon>
        <taxon>Hypocreomycetidae</taxon>
        <taxon>Microascales</taxon>
        <taxon>Microascaceae</taxon>
        <taxon>Lomentospora</taxon>
    </lineage>
</organism>
<evidence type="ECO:0000259" key="15">
    <source>
        <dbReference type="PROSITE" id="PS51166"/>
    </source>
</evidence>
<dbReference type="GO" id="GO:0097361">
    <property type="term" value="C:cytosolic [4Fe-4S] assembly targeting complex"/>
    <property type="evidence" value="ECO:0007669"/>
    <property type="project" value="InterPro"/>
</dbReference>
<dbReference type="SUPFAM" id="SSF48208">
    <property type="entry name" value="Six-hairpin glycosidases"/>
    <property type="match status" value="1"/>
</dbReference>
<dbReference type="GO" id="GO:2001070">
    <property type="term" value="F:starch binding"/>
    <property type="evidence" value="ECO:0007669"/>
    <property type="project" value="InterPro"/>
</dbReference>
<keyword evidence="17" id="KW-1185">Reference proteome</keyword>